<feature type="compositionally biased region" description="Basic and acidic residues" evidence="2">
    <location>
        <begin position="272"/>
        <end position="292"/>
    </location>
</feature>
<dbReference type="InterPro" id="IPR036910">
    <property type="entry name" value="HMG_box_dom_sf"/>
</dbReference>
<dbReference type="Proteomes" id="UP001497482">
    <property type="component" value="Chromosome 8"/>
</dbReference>
<dbReference type="Pfam" id="PF18717">
    <property type="entry name" value="CxC4"/>
    <property type="match status" value="1"/>
</dbReference>
<dbReference type="PANTHER" id="PTHR17609:SF2">
    <property type="entry name" value="HMG DOMAIN-CONTAINING PROTEIN 3"/>
    <property type="match status" value="1"/>
</dbReference>
<evidence type="ECO:0000256" key="2">
    <source>
        <dbReference type="SAM" id="MobiDB-lite"/>
    </source>
</evidence>
<proteinExistence type="predicted"/>
<protein>
    <recommendedName>
        <fullName evidence="3">HMG box domain-containing protein</fullName>
    </recommendedName>
</protein>
<reference evidence="4 5" key="1">
    <citation type="submission" date="2024-04" db="EMBL/GenBank/DDBJ databases">
        <authorList>
            <person name="Waldvogel A.-M."/>
            <person name="Schoenle A."/>
        </authorList>
    </citation>
    <scope>NUCLEOTIDE SEQUENCE [LARGE SCALE GENOMIC DNA]</scope>
</reference>
<sequence length="1129" mass="126437">MKATEEVETLCNQTDGPPKKRRGRTPHQTCNLEKPKKKPRSAYLLYYFDIYQVMQREVPNLPQSEINKRISESWRKLSVAKKSYYIEKAKSEKEGPYSPLPNLSSELPGFRRILPRGGEAEPYPQAEESAEEVVSKPRRILPYPSFTVLSNTESSLSSVSGSKAHEEKPQVVALIPTQNLLGQSSLSAVTPVGSVMVMPSLEQNPKPPYTMPVKTYTRRGRGKCSNPDCSFIYVTRHKPPKCPECGQYLGGKWIPVDKKGKSNKNKSSNSDNKPKETTIEMKQSGADKEVTKTKRKKRQQASTNGQQSPLEGSSNNDQTIIPGVILHTGICVRRPKDGNTSQDKLLLQIKPVRRILPAFYSKNNEMFKLMTVLHNKVENANSTVIQQSLAGLKPSTLKQLGQITPTNSDKQISPTSVEAPPPVASLDHKVNLVSVVPSKPHTATNFNLGLATARGRGWCKNPACTFMYKNRHKPAVCPKCGSSLNQKDNKGIKPDTLLDPYKNLTPSQKDLQRQSTILLVQRTLQFAESEADLQETLDLIHELNNLQIVVVQHSDPGPEENVETETLFESGWPHLFESASTHCHLCNYPLFKGGLKSVAGQVECWLLTETLMQTVSLQLKICLNLQCLALYSFTDLHAGLFNIGNKLLVTMDLFLKIRANLKVVQNPSQVLESILDHVPGHPIHTLTPGELGHIQELLQCGYWAFECLTVRDYNDMICGICGLAPKIEVAQRHKSTLALENVEFIWPESSDSDEVLVDDFWLTMESEALEQAMFLSFAHIIRVDASIIAPFIPPLMRSATVMNTEKYKIQIDAASDTAEPSVLVRLIHDGHLRLEKLEEHSDEELRAVLQKCGGCVTHEMTKSDLMVSLLSLYTRVHNGLPSAPEPCPLFTAGKLTKVCPHKVVSVSKCLIRRESARDHIDLLLSSRYWPPVYVSDCAQQVALCADLQYPDLATQMWGRNQGCFCDPFEKPEFVSCAELLPQTQSPDFDETPHVHPVTSSVSRWLVHPPEDPNPEGPPPPKHHSPLLCQELQPDLELLRELKPIKDNPEDTEKPVVFKNTPHYYLYNRLLDFLTSRDIVNQQVTQVLQSCQPGEVVIRDSLYRLGVAKIDTEKEEEVIEAVTVEPIVQT</sequence>
<dbReference type="InterPro" id="IPR009071">
    <property type="entry name" value="HMG_box_dom"/>
</dbReference>
<keyword evidence="1" id="KW-0539">Nucleus</keyword>
<feature type="region of interest" description="Disordered" evidence="2">
    <location>
        <begin position="999"/>
        <end position="1025"/>
    </location>
</feature>
<dbReference type="Gene3D" id="1.10.30.10">
    <property type="entry name" value="High mobility group box domain"/>
    <property type="match status" value="1"/>
</dbReference>
<feature type="domain" description="HMG box" evidence="3">
    <location>
        <begin position="36"/>
        <end position="104"/>
    </location>
</feature>
<dbReference type="EMBL" id="OZ035830">
    <property type="protein sequence ID" value="CAL1613298.1"/>
    <property type="molecule type" value="Genomic_DNA"/>
</dbReference>
<accession>A0AAV2MIN4</accession>
<feature type="compositionally biased region" description="Polar residues" evidence="2">
    <location>
        <begin position="300"/>
        <end position="319"/>
    </location>
</feature>
<evidence type="ECO:0000259" key="3">
    <source>
        <dbReference type="PROSITE" id="PS50118"/>
    </source>
</evidence>
<dbReference type="Pfam" id="PF00505">
    <property type="entry name" value="HMG_box"/>
    <property type="match status" value="1"/>
</dbReference>
<dbReference type="InterPro" id="IPR040648">
    <property type="entry name" value="HMGXB3_CxC4"/>
</dbReference>
<dbReference type="GO" id="GO:0003677">
    <property type="term" value="F:DNA binding"/>
    <property type="evidence" value="ECO:0007669"/>
    <property type="project" value="UniProtKB-UniRule"/>
</dbReference>
<feature type="region of interest" description="Disordered" evidence="2">
    <location>
        <begin position="253"/>
        <end position="319"/>
    </location>
</feature>
<dbReference type="SMART" id="SM00398">
    <property type="entry name" value="HMG"/>
    <property type="match status" value="1"/>
</dbReference>
<feature type="DNA-binding region" description="HMG box" evidence="1">
    <location>
        <begin position="36"/>
        <end position="104"/>
    </location>
</feature>
<name>A0AAV2MIN4_KNICA</name>
<keyword evidence="1" id="KW-0238">DNA-binding</keyword>
<dbReference type="SUPFAM" id="SSF47095">
    <property type="entry name" value="HMG-box"/>
    <property type="match status" value="1"/>
</dbReference>
<dbReference type="PROSITE" id="PS50118">
    <property type="entry name" value="HMG_BOX_2"/>
    <property type="match status" value="1"/>
</dbReference>
<dbReference type="InterPro" id="IPR039598">
    <property type="entry name" value="HMGXB3"/>
</dbReference>
<gene>
    <name evidence="4" type="ORF">KC01_LOCUS39536</name>
</gene>
<dbReference type="GO" id="GO:0005634">
    <property type="term" value="C:nucleus"/>
    <property type="evidence" value="ECO:0007669"/>
    <property type="project" value="UniProtKB-UniRule"/>
</dbReference>
<organism evidence="4 5">
    <name type="scientific">Knipowitschia caucasica</name>
    <name type="common">Caucasian dwarf goby</name>
    <name type="synonym">Pomatoschistus caucasicus</name>
    <dbReference type="NCBI Taxonomy" id="637954"/>
    <lineage>
        <taxon>Eukaryota</taxon>
        <taxon>Metazoa</taxon>
        <taxon>Chordata</taxon>
        <taxon>Craniata</taxon>
        <taxon>Vertebrata</taxon>
        <taxon>Euteleostomi</taxon>
        <taxon>Actinopterygii</taxon>
        <taxon>Neopterygii</taxon>
        <taxon>Teleostei</taxon>
        <taxon>Neoteleostei</taxon>
        <taxon>Acanthomorphata</taxon>
        <taxon>Gobiaria</taxon>
        <taxon>Gobiiformes</taxon>
        <taxon>Gobioidei</taxon>
        <taxon>Gobiidae</taxon>
        <taxon>Gobiinae</taxon>
        <taxon>Knipowitschia</taxon>
    </lineage>
</organism>
<evidence type="ECO:0000313" key="5">
    <source>
        <dbReference type="Proteomes" id="UP001497482"/>
    </source>
</evidence>
<evidence type="ECO:0000256" key="1">
    <source>
        <dbReference type="PROSITE-ProRule" id="PRU00267"/>
    </source>
</evidence>
<feature type="region of interest" description="Disordered" evidence="2">
    <location>
        <begin position="1"/>
        <end position="36"/>
    </location>
</feature>
<keyword evidence="5" id="KW-1185">Reference proteome</keyword>
<dbReference type="PANTHER" id="PTHR17609">
    <property type="entry name" value="HMG DOMAIN-CONTAINING PROTEIN 3"/>
    <property type="match status" value="1"/>
</dbReference>
<dbReference type="AlphaFoldDB" id="A0AAV2MIN4"/>
<evidence type="ECO:0000313" key="4">
    <source>
        <dbReference type="EMBL" id="CAL1613298.1"/>
    </source>
</evidence>